<dbReference type="Pfam" id="PF00071">
    <property type="entry name" value="Ras"/>
    <property type="match status" value="1"/>
</dbReference>
<name>A0ABD3VZA4_SINWO</name>
<keyword evidence="4" id="KW-0342">GTP-binding</keyword>
<evidence type="ECO:0000313" key="8">
    <source>
        <dbReference type="EMBL" id="KAL3865675.1"/>
    </source>
</evidence>
<dbReference type="InterPro" id="IPR027417">
    <property type="entry name" value="P-loop_NTPase"/>
</dbReference>
<dbReference type="PRINTS" id="PR00449">
    <property type="entry name" value="RASTRNSFRMNG"/>
</dbReference>
<evidence type="ECO:0000256" key="5">
    <source>
        <dbReference type="ARBA" id="ARBA00023136"/>
    </source>
</evidence>
<comment type="caution">
    <text evidence="8">The sequence shown here is derived from an EMBL/GenBank/DDBJ whole genome shotgun (WGS) entry which is preliminary data.</text>
</comment>
<dbReference type="GO" id="GO:0005886">
    <property type="term" value="C:plasma membrane"/>
    <property type="evidence" value="ECO:0007669"/>
    <property type="project" value="UniProtKB-SubCell"/>
</dbReference>
<keyword evidence="9" id="KW-1185">Reference proteome</keyword>
<keyword evidence="3" id="KW-0488">Methylation</keyword>
<evidence type="ECO:0000256" key="1">
    <source>
        <dbReference type="ARBA" id="ARBA00004193"/>
    </source>
</evidence>
<proteinExistence type="inferred from homology"/>
<dbReference type="PANTHER" id="PTHR46149:SF3">
    <property type="entry name" value="MIP08469P"/>
    <property type="match status" value="1"/>
</dbReference>
<comment type="subcellular location">
    <subcellularLocation>
        <location evidence="1">Cell membrane</location>
        <topology evidence="1">Lipid-anchor</topology>
    </subcellularLocation>
</comment>
<dbReference type="InterPro" id="IPR052236">
    <property type="entry name" value="Small_GTPase_RasD"/>
</dbReference>
<evidence type="ECO:0000313" key="9">
    <source>
        <dbReference type="Proteomes" id="UP001634394"/>
    </source>
</evidence>
<reference evidence="8 9" key="1">
    <citation type="submission" date="2024-11" db="EMBL/GenBank/DDBJ databases">
        <title>Chromosome-level genome assembly of the freshwater bivalve Anodonta woodiana.</title>
        <authorList>
            <person name="Chen X."/>
        </authorList>
    </citation>
    <scope>NUCLEOTIDE SEQUENCE [LARGE SCALE GENOMIC DNA]</scope>
    <source>
        <strain evidence="8">MN2024</strain>
        <tissue evidence="8">Gills</tissue>
    </source>
</reference>
<evidence type="ECO:0000256" key="3">
    <source>
        <dbReference type="ARBA" id="ARBA00022481"/>
    </source>
</evidence>
<dbReference type="Proteomes" id="UP001634394">
    <property type="component" value="Unassembled WGS sequence"/>
</dbReference>
<comment type="similarity">
    <text evidence="7">Belongs to the small GTPase superfamily. RasD family.</text>
</comment>
<accession>A0ABD3VZA4</accession>
<dbReference type="PROSITE" id="PS51419">
    <property type="entry name" value="RAB"/>
    <property type="match status" value="1"/>
</dbReference>
<gene>
    <name evidence="8" type="ORF">ACJMK2_043039</name>
</gene>
<dbReference type="InterPro" id="IPR005225">
    <property type="entry name" value="Small_GTP-bd"/>
</dbReference>
<keyword evidence="4" id="KW-0547">Nucleotide-binding</keyword>
<keyword evidence="6" id="KW-0449">Lipoprotein</keyword>
<evidence type="ECO:0000256" key="4">
    <source>
        <dbReference type="ARBA" id="ARBA00023134"/>
    </source>
</evidence>
<dbReference type="PANTHER" id="PTHR46149">
    <property type="entry name" value="MIP08469P"/>
    <property type="match status" value="1"/>
</dbReference>
<dbReference type="SMART" id="SM00173">
    <property type="entry name" value="RAS"/>
    <property type="match status" value="1"/>
</dbReference>
<dbReference type="AlphaFoldDB" id="A0ABD3VZA4"/>
<dbReference type="SUPFAM" id="SSF52540">
    <property type="entry name" value="P-loop containing nucleoside triphosphate hydrolases"/>
    <property type="match status" value="1"/>
</dbReference>
<dbReference type="Gene3D" id="3.40.50.300">
    <property type="entry name" value="P-loop containing nucleotide triphosphate hydrolases"/>
    <property type="match status" value="1"/>
</dbReference>
<evidence type="ECO:0000256" key="2">
    <source>
        <dbReference type="ARBA" id="ARBA00022475"/>
    </source>
</evidence>
<dbReference type="EMBL" id="JBJQND010000009">
    <property type="protein sequence ID" value="KAL3865675.1"/>
    <property type="molecule type" value="Genomic_DNA"/>
</dbReference>
<evidence type="ECO:0000256" key="6">
    <source>
        <dbReference type="ARBA" id="ARBA00023288"/>
    </source>
</evidence>
<dbReference type="GO" id="GO:0005525">
    <property type="term" value="F:GTP binding"/>
    <property type="evidence" value="ECO:0007669"/>
    <property type="project" value="UniProtKB-KW"/>
</dbReference>
<keyword evidence="2" id="KW-1003">Cell membrane</keyword>
<dbReference type="PROSITE" id="PS51420">
    <property type="entry name" value="RHO"/>
    <property type="match status" value="1"/>
</dbReference>
<sequence>MKKTRIVIVGSNCVGKTSLVLRYVLGKFNEQHKPTLSDCYDHIAQFPDGCHHCIEVLDTAGGDHFPVMRTLDIQRGDVFMIVFSVDSPDTLSAAKETRKQIQDIKGCSKVRAVWVGNKIDLVSSRKVTAEEALLKAFTFGDAYIETSAKFIINVDCVFQSVLSLMCMEPVKKDLGYPDSKKKVSKFRTKELINSSKGSMDLCKSISDY</sequence>
<dbReference type="NCBIfam" id="TIGR00231">
    <property type="entry name" value="small_GTP"/>
    <property type="match status" value="1"/>
</dbReference>
<evidence type="ECO:0000256" key="7">
    <source>
        <dbReference type="ARBA" id="ARBA00038061"/>
    </source>
</evidence>
<dbReference type="SMART" id="SM00174">
    <property type="entry name" value="RHO"/>
    <property type="match status" value="1"/>
</dbReference>
<dbReference type="SMART" id="SM00175">
    <property type="entry name" value="RAB"/>
    <property type="match status" value="1"/>
</dbReference>
<dbReference type="PROSITE" id="PS51421">
    <property type="entry name" value="RAS"/>
    <property type="match status" value="1"/>
</dbReference>
<protein>
    <submittedName>
        <fullName evidence="8">Uncharacterized protein</fullName>
    </submittedName>
</protein>
<keyword evidence="5" id="KW-0472">Membrane</keyword>
<organism evidence="8 9">
    <name type="scientific">Sinanodonta woodiana</name>
    <name type="common">Chinese pond mussel</name>
    <name type="synonym">Anodonta woodiana</name>
    <dbReference type="NCBI Taxonomy" id="1069815"/>
    <lineage>
        <taxon>Eukaryota</taxon>
        <taxon>Metazoa</taxon>
        <taxon>Spiralia</taxon>
        <taxon>Lophotrochozoa</taxon>
        <taxon>Mollusca</taxon>
        <taxon>Bivalvia</taxon>
        <taxon>Autobranchia</taxon>
        <taxon>Heteroconchia</taxon>
        <taxon>Palaeoheterodonta</taxon>
        <taxon>Unionida</taxon>
        <taxon>Unionoidea</taxon>
        <taxon>Unionidae</taxon>
        <taxon>Unioninae</taxon>
        <taxon>Sinanodonta</taxon>
    </lineage>
</organism>
<dbReference type="InterPro" id="IPR001806">
    <property type="entry name" value="Small_GTPase"/>
</dbReference>